<accession>A0AAE3QPL4</accession>
<reference evidence="8 10" key="1">
    <citation type="submission" date="2023-05" db="EMBL/GenBank/DDBJ databases">
        <authorList>
            <person name="Zhang X."/>
        </authorList>
    </citation>
    <scope>NUCLEOTIDE SEQUENCE</scope>
    <source>
        <strain evidence="9 10">DM2B3-1</strain>
        <strain evidence="8">YF14B1</strain>
    </source>
</reference>
<feature type="domain" description="Phage shock protein PspC N-terminal" evidence="7">
    <location>
        <begin position="3"/>
        <end position="61"/>
    </location>
</feature>
<dbReference type="Proteomes" id="UP001228581">
    <property type="component" value="Unassembled WGS sequence"/>
</dbReference>
<evidence type="ECO:0000259" key="7">
    <source>
        <dbReference type="Pfam" id="PF04024"/>
    </source>
</evidence>
<dbReference type="Proteomes" id="UP001241110">
    <property type="component" value="Unassembled WGS sequence"/>
</dbReference>
<dbReference type="PANTHER" id="PTHR33885:SF3">
    <property type="entry name" value="PHAGE SHOCK PROTEIN C"/>
    <property type="match status" value="1"/>
</dbReference>
<dbReference type="EMBL" id="JASJOT010000070">
    <property type="protein sequence ID" value="MDJ1498941.1"/>
    <property type="molecule type" value="Genomic_DNA"/>
</dbReference>
<dbReference type="EMBL" id="JASJOS010000004">
    <property type="protein sequence ID" value="MDJ1481138.1"/>
    <property type="molecule type" value="Genomic_DNA"/>
</dbReference>
<proteinExistence type="predicted"/>
<keyword evidence="5 6" id="KW-0472">Membrane</keyword>
<protein>
    <submittedName>
        <fullName evidence="8">PspC domain-containing protein</fullName>
    </submittedName>
</protein>
<keyword evidence="10" id="KW-1185">Reference proteome</keyword>
<evidence type="ECO:0000256" key="1">
    <source>
        <dbReference type="ARBA" id="ARBA00004162"/>
    </source>
</evidence>
<evidence type="ECO:0000313" key="9">
    <source>
        <dbReference type="EMBL" id="MDJ1498941.1"/>
    </source>
</evidence>
<name>A0AAE3QPL4_9BACT</name>
<dbReference type="Pfam" id="PF04024">
    <property type="entry name" value="PspC"/>
    <property type="match status" value="1"/>
</dbReference>
<evidence type="ECO:0000256" key="3">
    <source>
        <dbReference type="ARBA" id="ARBA00022692"/>
    </source>
</evidence>
<evidence type="ECO:0000313" key="11">
    <source>
        <dbReference type="Proteomes" id="UP001241110"/>
    </source>
</evidence>
<evidence type="ECO:0000256" key="5">
    <source>
        <dbReference type="ARBA" id="ARBA00023136"/>
    </source>
</evidence>
<keyword evidence="4 6" id="KW-1133">Transmembrane helix</keyword>
<keyword evidence="3 6" id="KW-0812">Transmembrane</keyword>
<keyword evidence="2" id="KW-1003">Cell membrane</keyword>
<evidence type="ECO:0000256" key="4">
    <source>
        <dbReference type="ARBA" id="ARBA00022989"/>
    </source>
</evidence>
<dbReference type="InterPro" id="IPR007168">
    <property type="entry name" value="Phageshock_PspC_N"/>
</dbReference>
<dbReference type="AlphaFoldDB" id="A0AAE3QPL4"/>
<evidence type="ECO:0000256" key="6">
    <source>
        <dbReference type="SAM" id="Phobius"/>
    </source>
</evidence>
<comment type="subcellular location">
    <subcellularLocation>
        <location evidence="1">Cell membrane</location>
        <topology evidence="1">Single-pass membrane protein</topology>
    </subcellularLocation>
</comment>
<feature type="transmembrane region" description="Helical" evidence="6">
    <location>
        <begin position="31"/>
        <end position="57"/>
    </location>
</feature>
<dbReference type="PANTHER" id="PTHR33885">
    <property type="entry name" value="PHAGE SHOCK PROTEIN C"/>
    <property type="match status" value="1"/>
</dbReference>
<sequence length="62" mass="6939">MEKTLRRSFANSVFLGVCGGLGEYINMDPVLVRVLFVLAFFFGFGSPLLVYIVLAFLMPKAY</sequence>
<comment type="caution">
    <text evidence="8">The sequence shown here is derived from an EMBL/GenBank/DDBJ whole genome shotgun (WGS) entry which is preliminary data.</text>
</comment>
<dbReference type="GO" id="GO:0005886">
    <property type="term" value="C:plasma membrane"/>
    <property type="evidence" value="ECO:0007669"/>
    <property type="project" value="UniProtKB-SubCell"/>
</dbReference>
<evidence type="ECO:0000256" key="2">
    <source>
        <dbReference type="ARBA" id="ARBA00022475"/>
    </source>
</evidence>
<evidence type="ECO:0000313" key="8">
    <source>
        <dbReference type="EMBL" id="MDJ1481138.1"/>
    </source>
</evidence>
<gene>
    <name evidence="8" type="ORF">QNI16_11635</name>
    <name evidence="9" type="ORF">QNI19_38805</name>
</gene>
<dbReference type="RefSeq" id="WP_313978505.1">
    <property type="nucleotide sequence ID" value="NZ_JASJOR010000034.1"/>
</dbReference>
<evidence type="ECO:0000313" key="10">
    <source>
        <dbReference type="Proteomes" id="UP001228581"/>
    </source>
</evidence>
<organism evidence="8 11">
    <name type="scientific">Xanthocytophaga flava</name>
    <dbReference type="NCBI Taxonomy" id="3048013"/>
    <lineage>
        <taxon>Bacteria</taxon>
        <taxon>Pseudomonadati</taxon>
        <taxon>Bacteroidota</taxon>
        <taxon>Cytophagia</taxon>
        <taxon>Cytophagales</taxon>
        <taxon>Rhodocytophagaceae</taxon>
        <taxon>Xanthocytophaga</taxon>
    </lineage>
</organism>
<dbReference type="InterPro" id="IPR052027">
    <property type="entry name" value="PspC"/>
</dbReference>